<keyword evidence="1" id="KW-1133">Transmembrane helix</keyword>
<evidence type="ECO:0000313" key="3">
    <source>
        <dbReference type="Proteomes" id="UP001147830"/>
    </source>
</evidence>
<accession>A0A9X2WE54</accession>
<sequence>MKILICDQPVIDGSGYVQCTSWQMADYESLVQMSDFNQLVDLLRFDPALFAMITGGLLLSFIGAHVTGLIVKTLNRT</sequence>
<comment type="caution">
    <text evidence="2">The sequence shown here is derived from an EMBL/GenBank/DDBJ whole genome shotgun (WGS) entry which is preliminary data.</text>
</comment>
<name>A0A9X2WE54_9GAMM</name>
<proteinExistence type="predicted"/>
<dbReference type="RefSeq" id="WP_260975502.1">
    <property type="nucleotide sequence ID" value="NZ_JAOANI010000014.1"/>
</dbReference>
<dbReference type="AlphaFoldDB" id="A0A9X2WE54"/>
<dbReference type="EMBL" id="JAOANI010000014">
    <property type="protein sequence ID" value="MCT7358604.1"/>
    <property type="molecule type" value="Genomic_DNA"/>
</dbReference>
<gene>
    <name evidence="2" type="ORF">NYR02_06175</name>
</gene>
<reference evidence="2" key="2">
    <citation type="submission" date="2022-08" db="EMBL/GenBank/DDBJ databases">
        <authorList>
            <person name="Dong C."/>
        </authorList>
    </citation>
    <scope>NUCLEOTIDE SEQUENCE</scope>
    <source>
        <strain evidence="2">59MF3M-4</strain>
    </source>
</reference>
<keyword evidence="1" id="KW-0472">Membrane</keyword>
<feature type="transmembrane region" description="Helical" evidence="1">
    <location>
        <begin position="48"/>
        <end position="71"/>
    </location>
</feature>
<dbReference type="Proteomes" id="UP001147830">
    <property type="component" value="Unassembled WGS sequence"/>
</dbReference>
<organism evidence="2 3">
    <name type="scientific">Thalassolituus pacificus</name>
    <dbReference type="NCBI Taxonomy" id="2975440"/>
    <lineage>
        <taxon>Bacteria</taxon>
        <taxon>Pseudomonadati</taxon>
        <taxon>Pseudomonadota</taxon>
        <taxon>Gammaproteobacteria</taxon>
        <taxon>Oceanospirillales</taxon>
        <taxon>Oceanospirillaceae</taxon>
        <taxon>Thalassolituus</taxon>
    </lineage>
</organism>
<reference evidence="2" key="1">
    <citation type="journal article" date="2022" name="Front. Microbiol.">
        <title>Genome-based taxonomic rearrangement of Oceanobacter-related bacteria including the description of Thalassolituus hydrocarbonoclasticus sp. nov. and Thalassolituus pacificus sp. nov. and emended description of the genus Thalassolituus.</title>
        <authorList>
            <person name="Dong C."/>
            <person name="Wei L."/>
            <person name="Wang J."/>
            <person name="Lai Q."/>
            <person name="Huang Z."/>
            <person name="Shao Z."/>
        </authorList>
    </citation>
    <scope>NUCLEOTIDE SEQUENCE</scope>
    <source>
        <strain evidence="2">59MF3M-4</strain>
    </source>
</reference>
<keyword evidence="3" id="KW-1185">Reference proteome</keyword>
<evidence type="ECO:0000256" key="1">
    <source>
        <dbReference type="SAM" id="Phobius"/>
    </source>
</evidence>
<evidence type="ECO:0000313" key="2">
    <source>
        <dbReference type="EMBL" id="MCT7358604.1"/>
    </source>
</evidence>
<protein>
    <submittedName>
        <fullName evidence="2">Uncharacterized protein</fullName>
    </submittedName>
</protein>
<keyword evidence="1" id="KW-0812">Transmembrane</keyword>